<dbReference type="InterPro" id="IPR014013">
    <property type="entry name" value="Helic_SF1/SF2_ATP-bd_DinG/Rad3"/>
</dbReference>
<evidence type="ECO:0000259" key="8">
    <source>
        <dbReference type="PROSITE" id="PS51193"/>
    </source>
</evidence>
<evidence type="ECO:0000313" key="9">
    <source>
        <dbReference type="EMBL" id="AZQ78094.1"/>
    </source>
</evidence>
<accession>A0A3Q9G9A3</accession>
<evidence type="ECO:0000256" key="1">
    <source>
        <dbReference type="ARBA" id="ARBA00001966"/>
    </source>
</evidence>
<comment type="catalytic activity">
    <reaction evidence="7">
        <text>ATP + H2O = ADP + phosphate + H(+)</text>
        <dbReference type="Rhea" id="RHEA:13065"/>
        <dbReference type="ChEBI" id="CHEBI:15377"/>
        <dbReference type="ChEBI" id="CHEBI:15378"/>
        <dbReference type="ChEBI" id="CHEBI:30616"/>
        <dbReference type="ChEBI" id="CHEBI:43474"/>
        <dbReference type="ChEBI" id="CHEBI:456216"/>
        <dbReference type="EC" id="5.6.2.3"/>
    </reaction>
</comment>
<gene>
    <name evidence="9" type="ORF">EJ997_01490</name>
</gene>
<keyword evidence="2" id="KW-0547">Nucleotide-binding</keyword>
<evidence type="ECO:0000256" key="2">
    <source>
        <dbReference type="ARBA" id="ARBA00022741"/>
    </source>
</evidence>
<dbReference type="KEGG" id="flh:EJ997_01490"/>
<dbReference type="Pfam" id="PF13307">
    <property type="entry name" value="Helicase_C_2"/>
    <property type="match status" value="1"/>
</dbReference>
<reference evidence="9 10" key="1">
    <citation type="submission" date="2018-12" db="EMBL/GenBank/DDBJ databases">
        <title>Complete genome sequence of Flaviflexus sp. H23T48.</title>
        <authorList>
            <person name="Bae J.-W."/>
            <person name="Lee J.-Y."/>
        </authorList>
    </citation>
    <scope>NUCLEOTIDE SEQUENCE [LARGE SCALE GENOMIC DNA]</scope>
    <source>
        <strain evidence="9 10">H23T48</strain>
    </source>
</reference>
<evidence type="ECO:0000256" key="7">
    <source>
        <dbReference type="ARBA" id="ARBA00048954"/>
    </source>
</evidence>
<dbReference type="GO" id="GO:0005524">
    <property type="term" value="F:ATP binding"/>
    <property type="evidence" value="ECO:0007669"/>
    <property type="project" value="UniProtKB-KW"/>
</dbReference>
<organism evidence="9 10">
    <name type="scientific">Flaviflexus ciconiae</name>
    <dbReference type="NCBI Taxonomy" id="2496867"/>
    <lineage>
        <taxon>Bacteria</taxon>
        <taxon>Bacillati</taxon>
        <taxon>Actinomycetota</taxon>
        <taxon>Actinomycetes</taxon>
        <taxon>Actinomycetales</taxon>
        <taxon>Actinomycetaceae</taxon>
        <taxon>Flaviflexus</taxon>
    </lineage>
</organism>
<keyword evidence="4" id="KW-0067">ATP-binding</keyword>
<evidence type="ECO:0000256" key="6">
    <source>
        <dbReference type="ARBA" id="ARBA00044969"/>
    </source>
</evidence>
<comment type="similarity">
    <text evidence="5">Belongs to the helicase family. DinG subfamily.</text>
</comment>
<proteinExistence type="inferred from homology"/>
<dbReference type="PANTHER" id="PTHR11472">
    <property type="entry name" value="DNA REPAIR DEAD HELICASE RAD3/XP-D SUBFAMILY MEMBER"/>
    <property type="match status" value="1"/>
</dbReference>
<dbReference type="PROSITE" id="PS51193">
    <property type="entry name" value="HELICASE_ATP_BIND_2"/>
    <property type="match status" value="1"/>
</dbReference>
<dbReference type="SUPFAM" id="SSF52540">
    <property type="entry name" value="P-loop containing nucleoside triphosphate hydrolases"/>
    <property type="match status" value="1"/>
</dbReference>
<dbReference type="InterPro" id="IPR045028">
    <property type="entry name" value="DinG/Rad3-like"/>
</dbReference>
<dbReference type="OrthoDB" id="9805194at2"/>
<dbReference type="Proteomes" id="UP000280344">
    <property type="component" value="Chromosome"/>
</dbReference>
<evidence type="ECO:0000256" key="3">
    <source>
        <dbReference type="ARBA" id="ARBA00022801"/>
    </source>
</evidence>
<dbReference type="InterPro" id="IPR011545">
    <property type="entry name" value="DEAD/DEAH_box_helicase_dom"/>
</dbReference>
<dbReference type="InterPro" id="IPR006555">
    <property type="entry name" value="ATP-dep_Helicase_C"/>
</dbReference>
<dbReference type="SMART" id="SM00491">
    <property type="entry name" value="HELICc2"/>
    <property type="match status" value="1"/>
</dbReference>
<protein>
    <recommendedName>
        <fullName evidence="6">DNA 5'-3' helicase</fullName>
        <ecNumber evidence="6">5.6.2.3</ecNumber>
    </recommendedName>
</protein>
<keyword evidence="3" id="KW-0378">Hydrolase</keyword>
<dbReference type="EMBL" id="CP034593">
    <property type="protein sequence ID" value="AZQ78094.1"/>
    <property type="molecule type" value="Genomic_DNA"/>
</dbReference>
<dbReference type="GO" id="GO:0006139">
    <property type="term" value="P:nucleobase-containing compound metabolic process"/>
    <property type="evidence" value="ECO:0007669"/>
    <property type="project" value="InterPro"/>
</dbReference>
<evidence type="ECO:0000313" key="10">
    <source>
        <dbReference type="Proteomes" id="UP000280344"/>
    </source>
</evidence>
<dbReference type="GO" id="GO:0043139">
    <property type="term" value="F:5'-3' DNA helicase activity"/>
    <property type="evidence" value="ECO:0007669"/>
    <property type="project" value="UniProtKB-EC"/>
</dbReference>
<dbReference type="GO" id="GO:0003676">
    <property type="term" value="F:nucleic acid binding"/>
    <property type="evidence" value="ECO:0007669"/>
    <property type="project" value="InterPro"/>
</dbReference>
<dbReference type="AlphaFoldDB" id="A0A3Q9G9A3"/>
<keyword evidence="10" id="KW-1185">Reference proteome</keyword>
<dbReference type="GO" id="GO:0016818">
    <property type="term" value="F:hydrolase activity, acting on acid anhydrides, in phosphorus-containing anhydrides"/>
    <property type="evidence" value="ECO:0007669"/>
    <property type="project" value="InterPro"/>
</dbReference>
<dbReference type="PANTHER" id="PTHR11472:SF34">
    <property type="entry name" value="REGULATOR OF TELOMERE ELONGATION HELICASE 1"/>
    <property type="match status" value="1"/>
</dbReference>
<name>A0A3Q9G9A3_9ACTO</name>
<dbReference type="EC" id="5.6.2.3" evidence="6"/>
<evidence type="ECO:0000256" key="5">
    <source>
        <dbReference type="ARBA" id="ARBA00038058"/>
    </source>
</evidence>
<evidence type="ECO:0000256" key="4">
    <source>
        <dbReference type="ARBA" id="ARBA00022840"/>
    </source>
</evidence>
<feature type="domain" description="Helicase ATP-binding" evidence="8">
    <location>
        <begin position="37"/>
        <end position="326"/>
    </location>
</feature>
<dbReference type="InterPro" id="IPR027417">
    <property type="entry name" value="P-loop_NTPase"/>
</dbReference>
<sequence>MGRSSGKSTRRTERSLRLSLTRILPPSSSVSVVEVLDAVVSEIGGSRREGQVEMAEAVYDALTDGGHLLVQAGTGTGKSMGYLVPAVQWVAKTGGRAIVSTATLALQRQITQEDAPRVIDAVAADTGVRVKTALLKGWQNYACLKRVNQTAGQESLFGEALFGEEQATDMGKHVLRAREWALESENGDRDSLVPGVPDLAWRQISVSKQECDGKDCPLFNECFPEKAREEAMEADIVITNHAMLGVQSSGIEVLPEAGAVIIDEAHDLVGRVTSQLTIRVGAADIGRISRMMRSAGKLDTEFSRHGDSLLDALKEAEGRMRIVPDTIREPLGAMARALKDSCESEQWAKAFMKDIDDLLSEDGKYVVWANEDALYGAPLDVAGPIANNVFSERAAVLTSATLEIGGSFDPMAYQVGLAFPDQGPWEGLDVGSPFEYPKQGIMYVAADLPAPGRDGQGDEALARMAELLRASDGGALGLFSSRRGAEVAAEYFRKHTDLPIFCQGEDQLSTLVSDFKEDDRACLVGTLSLWQGIDIPGRACRLVLIDRIPFPRPDDPVSQARTEQVGKRGGNGFMQVSATHAAVLMAQGAGRLLRSTTDRGVVAIFDSRLVSKAYGGYLRSGMPDMWPTKDLELTKKSLERLARGQ</sequence>
<dbReference type="Pfam" id="PF00270">
    <property type="entry name" value="DEAD"/>
    <property type="match status" value="1"/>
</dbReference>
<dbReference type="SMART" id="SM00487">
    <property type="entry name" value="DEXDc"/>
    <property type="match status" value="1"/>
</dbReference>
<keyword evidence="9" id="KW-0347">Helicase</keyword>
<comment type="cofactor">
    <cofactor evidence="1">
        <name>[4Fe-4S] cluster</name>
        <dbReference type="ChEBI" id="CHEBI:49883"/>
    </cofactor>
</comment>
<dbReference type="Gene3D" id="3.40.50.300">
    <property type="entry name" value="P-loop containing nucleotide triphosphate hydrolases"/>
    <property type="match status" value="2"/>
</dbReference>
<dbReference type="InterPro" id="IPR014001">
    <property type="entry name" value="Helicase_ATP-bd"/>
</dbReference>